<dbReference type="OrthoDB" id="6021576at2759"/>
<feature type="transmembrane region" description="Helical" evidence="9">
    <location>
        <begin position="156"/>
        <end position="178"/>
    </location>
</feature>
<comment type="caution">
    <text evidence="11">The sequence shown here is derived from an EMBL/GenBank/DDBJ whole genome shotgun (WGS) entry which is preliminary data.</text>
</comment>
<dbReference type="CDD" id="cd00637">
    <property type="entry name" value="7tm_classA_rhodopsin-like"/>
    <property type="match status" value="1"/>
</dbReference>
<evidence type="ECO:0000256" key="8">
    <source>
        <dbReference type="ARBA" id="ARBA00023224"/>
    </source>
</evidence>
<keyword evidence="7" id="KW-0675">Receptor</keyword>
<keyword evidence="5" id="KW-0297">G-protein coupled receptor</keyword>
<proteinExistence type="predicted"/>
<feature type="transmembrane region" description="Helical" evidence="9">
    <location>
        <begin position="133"/>
        <end position="150"/>
    </location>
</feature>
<keyword evidence="12" id="KW-1185">Reference proteome</keyword>
<evidence type="ECO:0000256" key="9">
    <source>
        <dbReference type="SAM" id="Phobius"/>
    </source>
</evidence>
<dbReference type="EMBL" id="MU825439">
    <property type="protein sequence ID" value="KAJ7389154.1"/>
    <property type="molecule type" value="Genomic_DNA"/>
</dbReference>
<evidence type="ECO:0000256" key="7">
    <source>
        <dbReference type="ARBA" id="ARBA00023170"/>
    </source>
</evidence>
<dbReference type="GO" id="GO:0005886">
    <property type="term" value="C:plasma membrane"/>
    <property type="evidence" value="ECO:0007669"/>
    <property type="project" value="UniProtKB-SubCell"/>
</dbReference>
<dbReference type="InterPro" id="IPR000276">
    <property type="entry name" value="GPCR_Rhodpsn"/>
</dbReference>
<keyword evidence="3 9" id="KW-0812">Transmembrane</keyword>
<reference evidence="11" key="1">
    <citation type="submission" date="2023-01" db="EMBL/GenBank/DDBJ databases">
        <title>Genome assembly of the deep-sea coral Lophelia pertusa.</title>
        <authorList>
            <person name="Herrera S."/>
            <person name="Cordes E."/>
        </authorList>
    </citation>
    <scope>NUCLEOTIDE SEQUENCE</scope>
    <source>
        <strain evidence="11">USNM1676648</strain>
        <tissue evidence="11">Polyp</tissue>
    </source>
</reference>
<keyword evidence="2" id="KW-1003">Cell membrane</keyword>
<dbReference type="PROSITE" id="PS50262">
    <property type="entry name" value="G_PROTEIN_RECEP_F1_2"/>
    <property type="match status" value="1"/>
</dbReference>
<comment type="subcellular location">
    <subcellularLocation>
        <location evidence="1">Cell membrane</location>
        <topology evidence="1">Multi-pass membrane protein</topology>
    </subcellularLocation>
</comment>
<dbReference type="Pfam" id="PF00001">
    <property type="entry name" value="7tm_1"/>
    <property type="match status" value="1"/>
</dbReference>
<name>A0A9X0A017_9CNID</name>
<protein>
    <recommendedName>
        <fullName evidence="10">G-protein coupled receptors family 1 profile domain-containing protein</fullName>
    </recommendedName>
</protein>
<evidence type="ECO:0000256" key="6">
    <source>
        <dbReference type="ARBA" id="ARBA00023136"/>
    </source>
</evidence>
<feature type="transmembrane region" description="Helical" evidence="9">
    <location>
        <begin position="12"/>
        <end position="40"/>
    </location>
</feature>
<sequence>MQLSSLPHREPGIIFIEALICIVILITSLVGNILVCMAVYRNQRLRSNTNLYIIALAVADLLSAIIVMPSTIAVLVSGWWIIGSFLCDLHAFTLNFVLYVSPTTMALTAFNRYIRIVKPNQYSIIFSKRRSRLMLGCAWALSPVTFPFQSLQGYKIMVSSLGMLYVTWFILAMLGLMLTTAQ</sequence>
<dbReference type="InterPro" id="IPR017452">
    <property type="entry name" value="GPCR_Rhodpsn_7TM"/>
</dbReference>
<evidence type="ECO:0000313" key="12">
    <source>
        <dbReference type="Proteomes" id="UP001163046"/>
    </source>
</evidence>
<feature type="transmembrane region" description="Helical" evidence="9">
    <location>
        <begin position="94"/>
        <end position="113"/>
    </location>
</feature>
<evidence type="ECO:0000259" key="10">
    <source>
        <dbReference type="PROSITE" id="PS50262"/>
    </source>
</evidence>
<evidence type="ECO:0000313" key="11">
    <source>
        <dbReference type="EMBL" id="KAJ7389154.1"/>
    </source>
</evidence>
<feature type="domain" description="G-protein coupled receptors family 1 profile" evidence="10">
    <location>
        <begin position="31"/>
        <end position="142"/>
    </location>
</feature>
<evidence type="ECO:0000256" key="3">
    <source>
        <dbReference type="ARBA" id="ARBA00022692"/>
    </source>
</evidence>
<dbReference type="PRINTS" id="PR00237">
    <property type="entry name" value="GPCRRHODOPSN"/>
</dbReference>
<dbReference type="SUPFAM" id="SSF81321">
    <property type="entry name" value="Family A G protein-coupled receptor-like"/>
    <property type="match status" value="1"/>
</dbReference>
<organism evidence="11 12">
    <name type="scientific">Desmophyllum pertusum</name>
    <dbReference type="NCBI Taxonomy" id="174260"/>
    <lineage>
        <taxon>Eukaryota</taxon>
        <taxon>Metazoa</taxon>
        <taxon>Cnidaria</taxon>
        <taxon>Anthozoa</taxon>
        <taxon>Hexacorallia</taxon>
        <taxon>Scleractinia</taxon>
        <taxon>Caryophylliina</taxon>
        <taxon>Caryophylliidae</taxon>
        <taxon>Desmophyllum</taxon>
    </lineage>
</organism>
<keyword evidence="4 9" id="KW-1133">Transmembrane helix</keyword>
<keyword evidence="6 9" id="KW-0472">Membrane</keyword>
<evidence type="ECO:0000256" key="1">
    <source>
        <dbReference type="ARBA" id="ARBA00004651"/>
    </source>
</evidence>
<dbReference type="Gene3D" id="1.20.1070.10">
    <property type="entry name" value="Rhodopsin 7-helix transmembrane proteins"/>
    <property type="match status" value="1"/>
</dbReference>
<dbReference type="Proteomes" id="UP001163046">
    <property type="component" value="Unassembled WGS sequence"/>
</dbReference>
<accession>A0A9X0A017</accession>
<evidence type="ECO:0000256" key="2">
    <source>
        <dbReference type="ARBA" id="ARBA00022475"/>
    </source>
</evidence>
<dbReference type="AlphaFoldDB" id="A0A9X0A017"/>
<dbReference type="GO" id="GO:0004930">
    <property type="term" value="F:G protein-coupled receptor activity"/>
    <property type="evidence" value="ECO:0007669"/>
    <property type="project" value="UniProtKB-KW"/>
</dbReference>
<keyword evidence="8" id="KW-0807">Transducer</keyword>
<evidence type="ECO:0000256" key="5">
    <source>
        <dbReference type="ARBA" id="ARBA00023040"/>
    </source>
</evidence>
<dbReference type="PANTHER" id="PTHR22752">
    <property type="entry name" value="G PROTEIN-COUPLED RECEPTOR"/>
    <property type="match status" value="1"/>
</dbReference>
<evidence type="ECO:0000256" key="4">
    <source>
        <dbReference type="ARBA" id="ARBA00022989"/>
    </source>
</evidence>
<feature type="transmembrane region" description="Helical" evidence="9">
    <location>
        <begin position="52"/>
        <end position="82"/>
    </location>
</feature>
<gene>
    <name evidence="11" type="ORF">OS493_033240</name>
</gene>